<dbReference type="SUPFAM" id="SSF103511">
    <property type="entry name" value="Chlorophyll a-b binding protein"/>
    <property type="match status" value="2"/>
</dbReference>
<dbReference type="OrthoDB" id="40334at2759"/>
<organism evidence="1 2">
    <name type="scientific">Chlorella sorokiniana</name>
    <name type="common">Freshwater green alga</name>
    <dbReference type="NCBI Taxonomy" id="3076"/>
    <lineage>
        <taxon>Eukaryota</taxon>
        <taxon>Viridiplantae</taxon>
        <taxon>Chlorophyta</taxon>
        <taxon>core chlorophytes</taxon>
        <taxon>Trebouxiophyceae</taxon>
        <taxon>Chlorellales</taxon>
        <taxon>Chlorellaceae</taxon>
        <taxon>Chlorella clade</taxon>
        <taxon>Chlorella</taxon>
    </lineage>
</organism>
<dbReference type="Gene3D" id="1.10.3460.10">
    <property type="entry name" value="Chlorophyll a/b binding protein domain"/>
    <property type="match status" value="1"/>
</dbReference>
<dbReference type="STRING" id="3076.A0A2P6TJB9"/>
<reference evidence="1 2" key="1">
    <citation type="journal article" date="2018" name="Plant J.">
        <title>Genome sequences of Chlorella sorokiniana UTEX 1602 and Micractinium conductrix SAG 241.80: implications to maltose excretion by a green alga.</title>
        <authorList>
            <person name="Arriola M.B."/>
            <person name="Velmurugan N."/>
            <person name="Zhang Y."/>
            <person name="Plunkett M.H."/>
            <person name="Hondzo H."/>
            <person name="Barney B.M."/>
        </authorList>
    </citation>
    <scope>NUCLEOTIDE SEQUENCE [LARGE SCALE GENOMIC DNA]</scope>
    <source>
        <strain evidence="2">UTEX 1602</strain>
    </source>
</reference>
<proteinExistence type="predicted"/>
<dbReference type="PANTHER" id="PTHR28630:SF3">
    <property type="entry name" value="PEROXIREDOXIN-LIKE 2C"/>
    <property type="match status" value="1"/>
</dbReference>
<evidence type="ECO:0000313" key="1">
    <source>
        <dbReference type="EMBL" id="PRW39341.1"/>
    </source>
</evidence>
<dbReference type="Pfam" id="PF13911">
    <property type="entry name" value="AhpC-TSA_2"/>
    <property type="match status" value="1"/>
</dbReference>
<dbReference type="AlphaFoldDB" id="A0A2P6TJB9"/>
<comment type="caution">
    <text evidence="1">The sequence shown here is derived from an EMBL/GenBank/DDBJ whole genome shotgun (WGS) entry which is preliminary data.</text>
</comment>
<dbReference type="EMBL" id="LHPG02000014">
    <property type="protein sequence ID" value="PRW39341.1"/>
    <property type="molecule type" value="Genomic_DNA"/>
</dbReference>
<keyword evidence="2" id="KW-1185">Reference proteome</keyword>
<evidence type="ECO:0000313" key="2">
    <source>
        <dbReference type="Proteomes" id="UP000239899"/>
    </source>
</evidence>
<dbReference type="Proteomes" id="UP000239899">
    <property type="component" value="Unassembled WGS sequence"/>
</dbReference>
<sequence length="473" mass="50649">MAALTAATSAFAGTRLASRTAARRAVAARAVTKASFFKTSTATKPAKTVGNSKKSSKLSSGAVLTAGKDIKATQFTADLGFTKKRVALGFTKSNELFVGRAAMLGVAFAIVGEVLTGNGPLAQLGYELHESVFDVEFEILAIIAFNLIAAFLPAKGRFVADEVELEERPKGPLQDPRISILEPKKFFGISDGFGFTKENELFVGRMAQLGFAAGLIGEAITGKGILGQVGLETGLPLNETEPLLLAFIAFTLFAAINPGSGKFVAVVARGGDGGSGALALRQDAYEALQGCQVYLAGQPAPIDITSLWSEQDRVVLVFGRSMGELATQVTRDLLPALRARGIKLYFISIGTYERGVAFCEKTGFPPELLLCDPENATYSALEFKKGVRETFFSYDTPLAMWERIKSGNTEDLKKVLSVWTKQELWIPPKQDQAFQQGGAVVFAGRRLLFAHYDVATSAHVDLQLLLAEATKGL</sequence>
<dbReference type="InterPro" id="IPR032801">
    <property type="entry name" value="PXL2A/B/C"/>
</dbReference>
<protein>
    <submittedName>
        <fullName evidence="1">Chloroplast photosystem II-associated 22 kDa</fullName>
    </submittedName>
</protein>
<accession>A0A2P6TJB9</accession>
<name>A0A2P6TJB9_CHLSO</name>
<gene>
    <name evidence="1" type="ORF">C2E21_7134</name>
</gene>
<dbReference type="PANTHER" id="PTHR28630">
    <property type="match status" value="1"/>
</dbReference>